<name>A0ACC7PJ24_9PSED</name>
<keyword evidence="2" id="KW-1185">Reference proteome</keyword>
<evidence type="ECO:0000313" key="1">
    <source>
        <dbReference type="EMBL" id="MFO2480281.1"/>
    </source>
</evidence>
<accession>A0ACC7PJ24</accession>
<proteinExistence type="predicted"/>
<reference evidence="1" key="1">
    <citation type="submission" date="2022-11" db="EMBL/GenBank/DDBJ databases">
        <title>Draft genome sequences of strains of Pseudomonas imrae sp. nov.</title>
        <authorList>
            <person name="Salva Serra F."/>
            <person name="Nimje P."/>
            <person name="Moore E.R.B."/>
            <person name="Marathe N.P."/>
        </authorList>
    </citation>
    <scope>NUCLEOTIDE SEQUENCE</scope>
    <source>
        <strain evidence="1">15FMM2</strain>
    </source>
</reference>
<dbReference type="Proteomes" id="UP001637618">
    <property type="component" value="Unassembled WGS sequence"/>
</dbReference>
<dbReference type="EMBL" id="JAPEQY010000022">
    <property type="protein sequence ID" value="MFO2480281.1"/>
    <property type="molecule type" value="Genomic_DNA"/>
</dbReference>
<gene>
    <name evidence="1" type="ORF">OOJ96_23130</name>
</gene>
<protein>
    <submittedName>
        <fullName evidence="1">Phage tail protein</fullName>
    </submittedName>
</protein>
<organism evidence="1 2">
    <name type="scientific">Pseudomonas imrae</name>
    <dbReference type="NCBI Taxonomy" id="2992837"/>
    <lineage>
        <taxon>Bacteria</taxon>
        <taxon>Pseudomonadati</taxon>
        <taxon>Pseudomonadota</taxon>
        <taxon>Gammaproteobacteria</taxon>
        <taxon>Pseudomonadales</taxon>
        <taxon>Pseudomonadaceae</taxon>
        <taxon>Pseudomonas</taxon>
    </lineage>
</organism>
<comment type="caution">
    <text evidence="1">The sequence shown here is derived from an EMBL/GenBank/DDBJ whole genome shotgun (WGS) entry which is preliminary data.</text>
</comment>
<evidence type="ECO:0000313" key="2">
    <source>
        <dbReference type="Proteomes" id="UP001637618"/>
    </source>
</evidence>
<sequence length="228" mass="24052">MSIPLQPIITKAGLTAVFRADNAGLAAEITHIVVGTLGYTPSSEQKTLRAQIAKYPIAGAQRLSPTQIHLTALADGTQAFWVKEVGFLLSDGTLLAVWSHPTEPLAYKPENADLLLAYDLALSALPANSVTINSLPGDLNLTLSGPLASLATAQLAADLRGLKQQDLLNEHGKRHESSETQLADLSGRVPVLERQRATDRDGLLGAITANAAGLVATQILFVTTKYGA</sequence>